<proteinExistence type="predicted"/>
<keyword evidence="1" id="KW-0472">Membrane</keyword>
<dbReference type="PANTHER" id="PTHR31331">
    <property type="entry name" value="LCCL DOMAIN PROTEIN (AFU_ORTHOLOGUE AFUA_5G08630)"/>
    <property type="match status" value="1"/>
</dbReference>
<dbReference type="InterPro" id="IPR036609">
    <property type="entry name" value="LCCL_sf"/>
</dbReference>
<keyword evidence="4" id="KW-1185">Reference proteome</keyword>
<evidence type="ECO:0000256" key="1">
    <source>
        <dbReference type="SAM" id="Phobius"/>
    </source>
</evidence>
<feature type="transmembrane region" description="Helical" evidence="1">
    <location>
        <begin position="102"/>
        <end position="123"/>
    </location>
</feature>
<dbReference type="PANTHER" id="PTHR31331:SF1">
    <property type="entry name" value="CYSTEINE RICH SECRETORY PROTEIN LCCL DOMAIN CONTAINING 2"/>
    <property type="match status" value="1"/>
</dbReference>
<dbReference type="GeneID" id="19170296"/>
<feature type="transmembrane region" description="Helical" evidence="1">
    <location>
        <begin position="341"/>
        <end position="358"/>
    </location>
</feature>
<comment type="caution">
    <text evidence="3">The sequence shown here is derived from an EMBL/GenBank/DDBJ whole genome shotgun (WGS) entry which is preliminary data.</text>
</comment>
<evidence type="ECO:0000313" key="3">
    <source>
        <dbReference type="EMBL" id="EXJ82373.1"/>
    </source>
</evidence>
<evidence type="ECO:0000313" key="4">
    <source>
        <dbReference type="Proteomes" id="UP000019478"/>
    </source>
</evidence>
<feature type="transmembrane region" description="Helical" evidence="1">
    <location>
        <begin position="370"/>
        <end position="387"/>
    </location>
</feature>
<feature type="transmembrane region" description="Helical" evidence="1">
    <location>
        <begin position="407"/>
        <end position="428"/>
    </location>
</feature>
<dbReference type="InterPro" id="IPR051957">
    <property type="entry name" value="CRISP-LCCL_domain"/>
</dbReference>
<feature type="domain" description="LCCL" evidence="2">
    <location>
        <begin position="134"/>
        <end position="256"/>
    </location>
</feature>
<sequence length="617" mass="68715">MEPLIESPGRDEEEIAGDHDEGHLLLRLRGTRARRTHPDDVDDGAPVLSDFMRAILPRALQNTVRALNLWLQGPHRPEKQHITPLQWMPPWLQDKLSIKRQGVFVTAIFLAWAISFSAVVWRWSLLPELRGYGQPRAIRCMQQAWSINDNCGLDGVDCRPFSNATFAYHCSPGCATQQVWYPHTVGDQEVVYRQLVVGGASTESAYSGIYRADSSICQAAIHAGVLSDSYGGPVALRLLGEHTGFQAIDRNGVHSVGFDADFPKAFAFISLASTEIGSFDVRWPMLVFSVLVTSLISVFTKSPAAFFTPVFIILFMHVSFVSDKPELPAFAELLSVSAERLLPASFAAFVIYLFCVRLQLSDLTSHFDKTVLWLGAAWFGALENYTLDHIPIRRLTPSDLHSQPGAILALTIIVVLILAIAIGQIYYLRREGRLIRYLKVYALLAGMLVCAAAIPSVHLRIHHYILALLLLPGTAIQTRPSLLYQGLLVGLFINGVARWGFASILQTDAALRDLDGPYGSPLPNVTAVVASDLSAVDFHWSQPPEPYQGLSVLVNDVERYRWYSDLDGLNYTWSSSPARRSRSYFRFAYVADGHAVDYTRAAIWELDGTWNTTLWDL</sequence>
<feature type="transmembrane region" description="Helical" evidence="1">
    <location>
        <begin position="440"/>
        <end position="461"/>
    </location>
</feature>
<dbReference type="InterPro" id="IPR004043">
    <property type="entry name" value="LCCL"/>
</dbReference>
<dbReference type="eggNOG" id="ENOG502QUEX">
    <property type="taxonomic scope" value="Eukaryota"/>
</dbReference>
<dbReference type="Proteomes" id="UP000019478">
    <property type="component" value="Unassembled WGS sequence"/>
</dbReference>
<dbReference type="SMART" id="SM00603">
    <property type="entry name" value="LCCL"/>
    <property type="match status" value="1"/>
</dbReference>
<dbReference type="Pfam" id="PF03815">
    <property type="entry name" value="LCCL"/>
    <property type="match status" value="1"/>
</dbReference>
<dbReference type="HOGENOM" id="CLU_011125_1_0_1"/>
<dbReference type="EMBL" id="AMGY01000005">
    <property type="protein sequence ID" value="EXJ82373.1"/>
    <property type="molecule type" value="Genomic_DNA"/>
</dbReference>
<dbReference type="OrthoDB" id="441660at2759"/>
<keyword evidence="1" id="KW-1133">Transmembrane helix</keyword>
<evidence type="ECO:0000259" key="2">
    <source>
        <dbReference type="PROSITE" id="PS50820"/>
    </source>
</evidence>
<name>W9XQA6_9EURO</name>
<gene>
    <name evidence="3" type="ORF">A1O3_06186</name>
</gene>
<organism evidence="3 4">
    <name type="scientific">Capronia epimyces CBS 606.96</name>
    <dbReference type="NCBI Taxonomy" id="1182542"/>
    <lineage>
        <taxon>Eukaryota</taxon>
        <taxon>Fungi</taxon>
        <taxon>Dikarya</taxon>
        <taxon>Ascomycota</taxon>
        <taxon>Pezizomycotina</taxon>
        <taxon>Eurotiomycetes</taxon>
        <taxon>Chaetothyriomycetidae</taxon>
        <taxon>Chaetothyriales</taxon>
        <taxon>Herpotrichiellaceae</taxon>
        <taxon>Capronia</taxon>
    </lineage>
</organism>
<feature type="transmembrane region" description="Helical" evidence="1">
    <location>
        <begin position="304"/>
        <end position="321"/>
    </location>
</feature>
<dbReference type="Gene3D" id="2.170.130.20">
    <property type="entry name" value="LCCL-like domain"/>
    <property type="match status" value="1"/>
</dbReference>
<feature type="transmembrane region" description="Helical" evidence="1">
    <location>
        <begin position="481"/>
        <end position="501"/>
    </location>
</feature>
<protein>
    <recommendedName>
        <fullName evidence="2">LCCL domain-containing protein</fullName>
    </recommendedName>
</protein>
<keyword evidence="1" id="KW-0812">Transmembrane</keyword>
<accession>W9XQA6</accession>
<dbReference type="RefSeq" id="XP_007734496.1">
    <property type="nucleotide sequence ID" value="XM_007736306.1"/>
</dbReference>
<reference evidence="3 4" key="1">
    <citation type="submission" date="2013-03" db="EMBL/GenBank/DDBJ databases">
        <title>The Genome Sequence of Capronia epimyces CBS 606.96.</title>
        <authorList>
            <consortium name="The Broad Institute Genomics Platform"/>
            <person name="Cuomo C."/>
            <person name="de Hoog S."/>
            <person name="Gorbushina A."/>
            <person name="Walker B."/>
            <person name="Young S.K."/>
            <person name="Zeng Q."/>
            <person name="Gargeya S."/>
            <person name="Fitzgerald M."/>
            <person name="Haas B."/>
            <person name="Abouelleil A."/>
            <person name="Allen A.W."/>
            <person name="Alvarado L."/>
            <person name="Arachchi H.M."/>
            <person name="Berlin A.M."/>
            <person name="Chapman S.B."/>
            <person name="Gainer-Dewar J."/>
            <person name="Goldberg J."/>
            <person name="Griggs A."/>
            <person name="Gujja S."/>
            <person name="Hansen M."/>
            <person name="Howarth C."/>
            <person name="Imamovic A."/>
            <person name="Ireland A."/>
            <person name="Larimer J."/>
            <person name="McCowan C."/>
            <person name="Murphy C."/>
            <person name="Pearson M."/>
            <person name="Poon T.W."/>
            <person name="Priest M."/>
            <person name="Roberts A."/>
            <person name="Saif S."/>
            <person name="Shea T."/>
            <person name="Sisk P."/>
            <person name="Sykes S."/>
            <person name="Wortman J."/>
            <person name="Nusbaum C."/>
            <person name="Birren B."/>
        </authorList>
    </citation>
    <scope>NUCLEOTIDE SEQUENCE [LARGE SCALE GENOMIC DNA]</scope>
    <source>
        <strain evidence="3 4">CBS 606.96</strain>
    </source>
</reference>
<dbReference type="PROSITE" id="PS50820">
    <property type="entry name" value="LCCL"/>
    <property type="match status" value="1"/>
</dbReference>
<dbReference type="SUPFAM" id="SSF69848">
    <property type="entry name" value="LCCL domain"/>
    <property type="match status" value="1"/>
</dbReference>
<dbReference type="AlphaFoldDB" id="W9XQA6"/>
<feature type="transmembrane region" description="Helical" evidence="1">
    <location>
        <begin position="281"/>
        <end position="299"/>
    </location>
</feature>